<dbReference type="InterPro" id="IPR026961">
    <property type="entry name" value="PGG_dom"/>
</dbReference>
<feature type="region of interest" description="Disordered" evidence="7">
    <location>
        <begin position="54"/>
        <end position="84"/>
    </location>
</feature>
<evidence type="ECO:0000256" key="1">
    <source>
        <dbReference type="ARBA" id="ARBA00004141"/>
    </source>
</evidence>
<keyword evidence="5" id="KW-0040">ANK repeat</keyword>
<evidence type="ECO:0000256" key="5">
    <source>
        <dbReference type="ARBA" id="ARBA00023043"/>
    </source>
</evidence>
<dbReference type="Proteomes" id="UP000594261">
    <property type="component" value="Chromosome 3"/>
</dbReference>
<dbReference type="EnsemblPlants" id="QL03p028135:mrna">
    <property type="protein sequence ID" value="QL03p028135:mrna"/>
    <property type="gene ID" value="QL03p028135"/>
</dbReference>
<evidence type="ECO:0000256" key="8">
    <source>
        <dbReference type="SAM" id="Phobius"/>
    </source>
</evidence>
<feature type="compositionally biased region" description="Basic and acidic residues" evidence="7">
    <location>
        <begin position="54"/>
        <end position="63"/>
    </location>
</feature>
<keyword evidence="3" id="KW-0677">Repeat</keyword>
<feature type="compositionally biased region" description="Polar residues" evidence="7">
    <location>
        <begin position="75"/>
        <end position="84"/>
    </location>
</feature>
<evidence type="ECO:0000313" key="11">
    <source>
        <dbReference type="Proteomes" id="UP000594261"/>
    </source>
</evidence>
<dbReference type="EMBL" id="LRBV02000003">
    <property type="status" value="NOT_ANNOTATED_CDS"/>
    <property type="molecule type" value="Genomic_DNA"/>
</dbReference>
<reference evidence="10 11" key="1">
    <citation type="journal article" date="2016" name="G3 (Bethesda)">
        <title>First Draft Assembly and Annotation of the Genome of a California Endemic Oak Quercus lobata Nee (Fagaceae).</title>
        <authorList>
            <person name="Sork V.L."/>
            <person name="Fitz-Gibbon S.T."/>
            <person name="Puiu D."/>
            <person name="Crepeau M."/>
            <person name="Gugger P.F."/>
            <person name="Sherman R."/>
            <person name="Stevens K."/>
            <person name="Langley C.H."/>
            <person name="Pellegrini M."/>
            <person name="Salzberg S.L."/>
        </authorList>
    </citation>
    <scope>NUCLEOTIDE SEQUENCE [LARGE SCALE GENOMIC DNA]</scope>
    <source>
        <strain evidence="10 11">cv. SW786</strain>
    </source>
</reference>
<dbReference type="Gramene" id="QL03p028135:mrna">
    <property type="protein sequence ID" value="QL03p028135:mrna"/>
    <property type="gene ID" value="QL03p028135"/>
</dbReference>
<evidence type="ECO:0000256" key="6">
    <source>
        <dbReference type="ARBA" id="ARBA00023136"/>
    </source>
</evidence>
<keyword evidence="4 8" id="KW-1133">Transmembrane helix</keyword>
<feature type="domain" description="PGG" evidence="9">
    <location>
        <begin position="90"/>
        <end position="193"/>
    </location>
</feature>
<feature type="transmembrane region" description="Helical" evidence="8">
    <location>
        <begin position="169"/>
        <end position="190"/>
    </location>
</feature>
<keyword evidence="2 8" id="KW-0812">Transmembrane</keyword>
<dbReference type="OMA" id="WIRSRII"/>
<proteinExistence type="predicted"/>
<name>A0A7N2R177_QUELO</name>
<organism evidence="10 11">
    <name type="scientific">Quercus lobata</name>
    <name type="common">Valley oak</name>
    <dbReference type="NCBI Taxonomy" id="97700"/>
    <lineage>
        <taxon>Eukaryota</taxon>
        <taxon>Viridiplantae</taxon>
        <taxon>Streptophyta</taxon>
        <taxon>Embryophyta</taxon>
        <taxon>Tracheophyta</taxon>
        <taxon>Spermatophyta</taxon>
        <taxon>Magnoliopsida</taxon>
        <taxon>eudicotyledons</taxon>
        <taxon>Gunneridae</taxon>
        <taxon>Pentapetalae</taxon>
        <taxon>rosids</taxon>
        <taxon>fabids</taxon>
        <taxon>Fagales</taxon>
        <taxon>Fagaceae</taxon>
        <taxon>Quercus</taxon>
    </lineage>
</organism>
<evidence type="ECO:0000256" key="7">
    <source>
        <dbReference type="SAM" id="MobiDB-lite"/>
    </source>
</evidence>
<evidence type="ECO:0000259" key="9">
    <source>
        <dbReference type="Pfam" id="PF13962"/>
    </source>
</evidence>
<evidence type="ECO:0000256" key="2">
    <source>
        <dbReference type="ARBA" id="ARBA00022692"/>
    </source>
</evidence>
<dbReference type="GO" id="GO:0005886">
    <property type="term" value="C:plasma membrane"/>
    <property type="evidence" value="ECO:0007669"/>
    <property type="project" value="TreeGrafter"/>
</dbReference>
<evidence type="ECO:0000256" key="4">
    <source>
        <dbReference type="ARBA" id="ARBA00022989"/>
    </source>
</evidence>
<protein>
    <recommendedName>
        <fullName evidence="9">PGG domain-containing protein</fullName>
    </recommendedName>
</protein>
<sequence length="250" mass="27810">MAYSRTHYRVIHVSVLDIILFVLKTHHVLLSLEKVVETKKVKIAETKEHGKFIQEREGNDSADKAGTSAVDSAEKTQSNDSNAKNPIKELMKDVFNVNSVVATLIAAATFSATMQVPGGYDGNGKAILFKNTYFKKFLIFDFLAFGLSLFSVVVQFGHSILPRTFSYQVVLLVMASLTTLSVVCLIQAFIEGLNAILPEKSAIPNFLYGFYVLTVLYVIVKIYYRKKNILNVDNTKGTRDVPSVISDPLF</sequence>
<keyword evidence="6 8" id="KW-0472">Membrane</keyword>
<dbReference type="InParanoid" id="A0A7N2R177"/>
<feature type="transmembrane region" description="Helical" evidence="8">
    <location>
        <begin position="94"/>
        <end position="117"/>
    </location>
</feature>
<dbReference type="Pfam" id="PF13962">
    <property type="entry name" value="PGG"/>
    <property type="match status" value="1"/>
</dbReference>
<keyword evidence="11" id="KW-1185">Reference proteome</keyword>
<dbReference type="AlphaFoldDB" id="A0A7N2R177"/>
<reference evidence="10" key="2">
    <citation type="submission" date="2021-01" db="UniProtKB">
        <authorList>
            <consortium name="EnsemblPlants"/>
        </authorList>
    </citation>
    <scope>IDENTIFICATION</scope>
</reference>
<comment type="subcellular location">
    <subcellularLocation>
        <location evidence="1">Membrane</location>
        <topology evidence="1">Multi-pass membrane protein</topology>
    </subcellularLocation>
</comment>
<feature type="transmembrane region" description="Helical" evidence="8">
    <location>
        <begin position="202"/>
        <end position="220"/>
    </location>
</feature>
<evidence type="ECO:0000313" key="10">
    <source>
        <dbReference type="EnsemblPlants" id="QL03p028135:mrna"/>
    </source>
</evidence>
<dbReference type="PANTHER" id="PTHR24186">
    <property type="entry name" value="PROTEIN PHOSPHATASE 1 REGULATORY SUBUNIT"/>
    <property type="match status" value="1"/>
</dbReference>
<accession>A0A7N2R177</accession>
<dbReference type="PANTHER" id="PTHR24186:SF50">
    <property type="entry name" value="ANKYRIN REPEAT-CONTAINING PROTEIN ITN1-LIKE ISOFORM X1"/>
    <property type="match status" value="1"/>
</dbReference>
<evidence type="ECO:0000256" key="3">
    <source>
        <dbReference type="ARBA" id="ARBA00022737"/>
    </source>
</evidence>
<feature type="transmembrane region" description="Helical" evidence="8">
    <location>
        <begin position="137"/>
        <end position="157"/>
    </location>
</feature>